<evidence type="ECO:0000313" key="4">
    <source>
        <dbReference type="Proteomes" id="UP000001660"/>
    </source>
</evidence>
<dbReference type="Pfam" id="PF00581">
    <property type="entry name" value="Rhodanese"/>
    <property type="match status" value="1"/>
</dbReference>
<dbReference type="EMBL" id="FP929003">
    <property type="protein sequence ID" value="CBK42519.1"/>
    <property type="molecule type" value="Genomic_DNA"/>
</dbReference>
<organism evidence="3 4">
    <name type="scientific">Nitrospira defluvii</name>
    <dbReference type="NCBI Taxonomy" id="330214"/>
    <lineage>
        <taxon>Bacteria</taxon>
        <taxon>Pseudomonadati</taxon>
        <taxon>Nitrospirota</taxon>
        <taxon>Nitrospiria</taxon>
        <taxon>Nitrospirales</taxon>
        <taxon>Nitrospiraceae</taxon>
        <taxon>Nitrospira</taxon>
    </lineage>
</organism>
<evidence type="ECO:0000256" key="1">
    <source>
        <dbReference type="SAM" id="SignalP"/>
    </source>
</evidence>
<evidence type="ECO:0000259" key="2">
    <source>
        <dbReference type="PROSITE" id="PS50206"/>
    </source>
</evidence>
<proteinExistence type="predicted"/>
<feature type="chain" id="PRO_5003119935" evidence="1">
    <location>
        <begin position="21"/>
        <end position="147"/>
    </location>
</feature>
<dbReference type="PANTHER" id="PTHR44086">
    <property type="entry name" value="THIOSULFATE SULFURTRANSFERASE RDL2, MITOCHONDRIAL-RELATED"/>
    <property type="match status" value="1"/>
</dbReference>
<sequence length="147" mass="15989">MLTASLFVAIALSVPSPAVAQTFPPSVTQKIRAAQKEVKTIGLEEYRKVVESPGEALIIDVREPQEFAAGHVPGAVNIPRGLVEFQIWKQVGFPAEPDTNRPVYLQCQNGNRASLAAQSLAELGFTNTTAVVMHFEEWQQAGHPLVK</sequence>
<keyword evidence="3" id="KW-0808">Transferase</keyword>
<dbReference type="PROSITE" id="PS00380">
    <property type="entry name" value="RHODANESE_1"/>
    <property type="match status" value="1"/>
</dbReference>
<dbReference type="InterPro" id="IPR036873">
    <property type="entry name" value="Rhodanese-like_dom_sf"/>
</dbReference>
<dbReference type="Gene3D" id="3.40.250.10">
    <property type="entry name" value="Rhodanese-like domain"/>
    <property type="match status" value="1"/>
</dbReference>
<dbReference type="Proteomes" id="UP000001660">
    <property type="component" value="Chromosome"/>
</dbReference>
<dbReference type="STRING" id="330214.NIDE2814"/>
<dbReference type="InterPro" id="IPR001307">
    <property type="entry name" value="Thiosulphate_STrfase_CS"/>
</dbReference>
<dbReference type="PROSITE" id="PS50206">
    <property type="entry name" value="RHODANESE_3"/>
    <property type="match status" value="1"/>
</dbReference>
<dbReference type="SMART" id="SM00450">
    <property type="entry name" value="RHOD"/>
    <property type="match status" value="1"/>
</dbReference>
<dbReference type="CDD" id="cd00158">
    <property type="entry name" value="RHOD"/>
    <property type="match status" value="1"/>
</dbReference>
<dbReference type="InterPro" id="IPR001763">
    <property type="entry name" value="Rhodanese-like_dom"/>
</dbReference>
<dbReference type="SUPFAM" id="SSF52821">
    <property type="entry name" value="Rhodanese/Cell cycle control phosphatase"/>
    <property type="match status" value="1"/>
</dbReference>
<name>D8PGY2_9BACT</name>
<keyword evidence="4" id="KW-1185">Reference proteome</keyword>
<keyword evidence="1" id="KW-0732">Signal</keyword>
<gene>
    <name evidence="3" type="primary">glpE</name>
    <name evidence="3" type="ORF">NIDE2814</name>
</gene>
<evidence type="ECO:0000313" key="3">
    <source>
        <dbReference type="EMBL" id="CBK42519.1"/>
    </source>
</evidence>
<feature type="domain" description="Rhodanese" evidence="2">
    <location>
        <begin position="52"/>
        <end position="147"/>
    </location>
</feature>
<dbReference type="GO" id="GO:0004792">
    <property type="term" value="F:thiosulfate-cyanide sulfurtransferase activity"/>
    <property type="evidence" value="ECO:0007669"/>
    <property type="project" value="UniProtKB-EC"/>
</dbReference>
<protein>
    <submittedName>
        <fullName evidence="3">Thiosulfate sulfurtransferase GlpE (Modular protein)</fullName>
        <ecNumber evidence="3">2.8.1.1</ecNumber>
    </submittedName>
</protein>
<dbReference type="HOGENOM" id="CLU_089574_6_2_0"/>
<dbReference type="eggNOG" id="COG0607">
    <property type="taxonomic scope" value="Bacteria"/>
</dbReference>
<dbReference type="KEGG" id="nde:NIDE2814"/>
<accession>D8PGY2</accession>
<dbReference type="AlphaFoldDB" id="D8PGY2"/>
<feature type="signal peptide" evidence="1">
    <location>
        <begin position="1"/>
        <end position="20"/>
    </location>
</feature>
<dbReference type="EC" id="2.8.1.1" evidence="3"/>
<reference evidence="3 4" key="1">
    <citation type="journal article" date="2010" name="Proc. Natl. Acad. Sci. U.S.A.">
        <title>A Nitrospira metagenome illuminates the physiology and evolution of globally important nitrite-oxidizing bacteria.</title>
        <authorList>
            <person name="Lucker S."/>
            <person name="Wagner M."/>
            <person name="Maixner F."/>
            <person name="Pelletier E."/>
            <person name="Koch H."/>
            <person name="Vacherie B."/>
            <person name="Rattei T."/>
            <person name="Sinninghe Damste J."/>
            <person name="Spieck E."/>
            <person name="Le Paslier D."/>
            <person name="Daims H."/>
        </authorList>
    </citation>
    <scope>NUCLEOTIDE SEQUENCE [LARGE SCALE GENOMIC DNA]</scope>
</reference>
<dbReference type="PANTHER" id="PTHR44086:SF10">
    <property type="entry name" value="THIOSULFATE SULFURTRANSFERASE_RHODANESE-LIKE DOMAIN-CONTAINING PROTEIN 3"/>
    <property type="match status" value="1"/>
</dbReference>